<dbReference type="Pfam" id="PF07707">
    <property type="entry name" value="BACK"/>
    <property type="match status" value="1"/>
</dbReference>
<protein>
    <recommendedName>
        <fullName evidence="7">Kelch-like protein 11</fullName>
    </recommendedName>
</protein>
<dbReference type="InterPro" id="IPR011705">
    <property type="entry name" value="BACK"/>
</dbReference>
<dbReference type="PANTHER" id="PTHR24412">
    <property type="entry name" value="KELCH PROTEIN"/>
    <property type="match status" value="1"/>
</dbReference>
<dbReference type="Pfam" id="PF13964">
    <property type="entry name" value="Beta-prop_Calicin"/>
    <property type="match status" value="1"/>
</dbReference>
<dbReference type="CDD" id="cd18451">
    <property type="entry name" value="BACK_KLHL11"/>
    <property type="match status" value="1"/>
</dbReference>
<keyword evidence="11" id="KW-1185">Reference proteome</keyword>
<dbReference type="PROSITE" id="PS50097">
    <property type="entry name" value="BTB"/>
    <property type="match status" value="1"/>
</dbReference>
<evidence type="ECO:0000256" key="7">
    <source>
        <dbReference type="ARBA" id="ARBA00069978"/>
    </source>
</evidence>
<dbReference type="SUPFAM" id="SSF117281">
    <property type="entry name" value="Kelch motif"/>
    <property type="match status" value="2"/>
</dbReference>
<reference evidence="10 11" key="1">
    <citation type="journal article" date="2020" name="Mol. Biol. Evol.">
        <title>Interspecific Gene Flow and the Evolution of Specialization in Black and White Rhinoceros.</title>
        <authorList>
            <person name="Moodley Y."/>
            <person name="Westbury M.V."/>
            <person name="Russo I.M."/>
            <person name="Gopalakrishnan S."/>
            <person name="Rakotoarivelo A."/>
            <person name="Olsen R.A."/>
            <person name="Prost S."/>
            <person name="Tunstall T."/>
            <person name="Ryder O.A."/>
            <person name="Dalen L."/>
            <person name="Bruford M.W."/>
        </authorList>
    </citation>
    <scope>NUCLEOTIDE SEQUENCE [LARGE SCALE GENOMIC DNA]</scope>
    <source>
        <strain evidence="10">SBR-YM</strain>
        <tissue evidence="10">Skin</tissue>
    </source>
</reference>
<proteinExistence type="predicted"/>
<dbReference type="FunFam" id="2.120.10.80:FF:000153">
    <property type="entry name" value="Kelch-like 11 (Drosophila), isoform CRA_a"/>
    <property type="match status" value="1"/>
</dbReference>
<dbReference type="CDD" id="cd18241">
    <property type="entry name" value="BTB_POZ_KLHL11"/>
    <property type="match status" value="1"/>
</dbReference>
<keyword evidence="4" id="KW-0677">Repeat</keyword>
<dbReference type="AlphaFoldDB" id="A0A7J7EQX7"/>
<evidence type="ECO:0000313" key="10">
    <source>
        <dbReference type="EMBL" id="KAF5918098.1"/>
    </source>
</evidence>
<evidence type="ECO:0000313" key="11">
    <source>
        <dbReference type="Proteomes" id="UP000551758"/>
    </source>
</evidence>
<evidence type="ECO:0000256" key="6">
    <source>
        <dbReference type="ARBA" id="ARBA00055311"/>
    </source>
</evidence>
<gene>
    <name evidence="10" type="ORF">HPG69_015980</name>
</gene>
<comment type="function">
    <text evidence="6">Component of a cullin-RING-based BCR (BTB-CUL3-RBX1) E3 ubiquitin-protein ligase complex that mediates the ubiquitination of target proteins, leading most often to their proteasomal degradation.</text>
</comment>
<dbReference type="SMART" id="SM00875">
    <property type="entry name" value="BACK"/>
    <property type="match status" value="1"/>
</dbReference>
<dbReference type="Pfam" id="PF00651">
    <property type="entry name" value="BTB"/>
    <property type="match status" value="1"/>
</dbReference>
<keyword evidence="3" id="KW-0732">Signal</keyword>
<comment type="caution">
    <text evidence="10">The sequence shown here is derived from an EMBL/GenBank/DDBJ whole genome shotgun (WGS) entry which is preliminary data.</text>
</comment>
<feature type="domain" description="BTB" evidence="9">
    <location>
        <begin position="205"/>
        <end position="281"/>
    </location>
</feature>
<dbReference type="SMART" id="SM00612">
    <property type="entry name" value="Kelch"/>
    <property type="match status" value="4"/>
</dbReference>
<dbReference type="Gene3D" id="1.25.40.420">
    <property type="match status" value="1"/>
</dbReference>
<organism evidence="10 11">
    <name type="scientific">Diceros bicornis minor</name>
    <name type="common">South-central black rhinoceros</name>
    <dbReference type="NCBI Taxonomy" id="77932"/>
    <lineage>
        <taxon>Eukaryota</taxon>
        <taxon>Metazoa</taxon>
        <taxon>Chordata</taxon>
        <taxon>Craniata</taxon>
        <taxon>Vertebrata</taxon>
        <taxon>Euteleostomi</taxon>
        <taxon>Mammalia</taxon>
        <taxon>Eutheria</taxon>
        <taxon>Laurasiatheria</taxon>
        <taxon>Perissodactyla</taxon>
        <taxon>Rhinocerotidae</taxon>
        <taxon>Diceros</taxon>
    </lineage>
</organism>
<evidence type="ECO:0000259" key="9">
    <source>
        <dbReference type="PROSITE" id="PS50097"/>
    </source>
</evidence>
<dbReference type="FunFam" id="1.25.40.420:FF:000019">
    <property type="entry name" value="Kelch-like 11 (Drosophila) (Predicted)"/>
    <property type="match status" value="1"/>
</dbReference>
<dbReference type="EMBL" id="JACDTQ010002494">
    <property type="protein sequence ID" value="KAF5918098.1"/>
    <property type="molecule type" value="Genomic_DNA"/>
</dbReference>
<evidence type="ECO:0000256" key="3">
    <source>
        <dbReference type="ARBA" id="ARBA00022729"/>
    </source>
</evidence>
<keyword evidence="5" id="KW-0833">Ubl conjugation pathway</keyword>
<dbReference type="FunFam" id="2.120.10.80:FF:000100">
    <property type="entry name" value="Kelch-like 11 (Drosophila), isoform CRA_a"/>
    <property type="match status" value="1"/>
</dbReference>
<dbReference type="Proteomes" id="UP000551758">
    <property type="component" value="Unassembled WGS sequence"/>
</dbReference>
<dbReference type="InterPro" id="IPR011333">
    <property type="entry name" value="SKP1/BTB/POZ_sf"/>
</dbReference>
<dbReference type="PANTHER" id="PTHR24412:SF420">
    <property type="entry name" value="KELCH-LIKE PROTEIN 11"/>
    <property type="match status" value="1"/>
</dbReference>
<dbReference type="SUPFAM" id="SSF54695">
    <property type="entry name" value="POZ domain"/>
    <property type="match status" value="1"/>
</dbReference>
<dbReference type="Gene3D" id="2.120.10.80">
    <property type="entry name" value="Kelch-type beta propeller"/>
    <property type="match status" value="2"/>
</dbReference>
<accession>A0A7J7EQX7</accession>
<name>A0A7J7EQX7_DICBM</name>
<evidence type="ECO:0000256" key="5">
    <source>
        <dbReference type="ARBA" id="ARBA00022786"/>
    </source>
</evidence>
<dbReference type="Gene3D" id="3.30.710.10">
    <property type="entry name" value="Potassium Channel Kv1.1, Chain A"/>
    <property type="match status" value="1"/>
</dbReference>
<dbReference type="InterPro" id="IPR015915">
    <property type="entry name" value="Kelch-typ_b-propeller"/>
</dbReference>
<dbReference type="InterPro" id="IPR000210">
    <property type="entry name" value="BTB/POZ_dom"/>
</dbReference>
<feature type="region of interest" description="Disordered" evidence="8">
    <location>
        <begin position="160"/>
        <end position="183"/>
    </location>
</feature>
<evidence type="ECO:0000256" key="4">
    <source>
        <dbReference type="ARBA" id="ARBA00022737"/>
    </source>
</evidence>
<keyword evidence="1" id="KW-0880">Kelch repeat</keyword>
<sequence>MLPSKTLTMGDCLRWLLLYNKTAKGMLLTEGKETSHPSTEMWREATGAHNHNWGAIQQSLIQGGPAAAARAQTRGRPAPPRAHYLFPESLCVAPERPDRSETAALGRGGVKMAAAAVAAAAAAAAAASLQVLEMESMETAAAGSAGLAAEVRGSGTVDFGPGPGLSAMEASGGDPGPEAEDFECSSHCSELSWRQNEQRRQGLFCDITLCFGGAGGREFRAHRSVLAAATEYFTPLLSGQFSESRSGRVEMRKWSSEPGPEPDTVEAVIEYMYTGRIRVSTGSVHEVLELADRFLLIRLKEFCGEFLKKKLHLSNCVAIHSLAHMYTLSQLALKAADMIRRNFHKVIQDEEFYTLPFHLIRDWLSDLEITVDSEEVLFETVLKWVQRNAEERERYFEELFKLLRLSQMKPTYLTRHVKPERLVASNEVCVKLVADAVERHALRAENIQSGTFQHPASHVSLLPRYGQNMDVIMVIGGVSEGGDYLSECVGYFVDEDRWVNLPHIHNHLDGHAVAVTESYVYVAGSMEPGFAKTVEKYNPNLNTWEHVCSLMTRKHSFGLTEVKGKLYSIGGHGNFSPGFKDVTVYNPELDKWHNLESAPKILRDVKALAIEDRFVYIAARTPVDRDTEDGLKAVITCYDTETRQWQDVESLPLIDNYCFFQMSVVNSNFYQTASCCPKSYSLENEEAVRKIASQVSDEILESLPPEVLSIEGAAICYYKDDVFIIGGWKNSDDIDKQYRKEAYRYCAERKRWMLLPPMPQPRCRATACHVRIPYRYLHGTQRYPMPQNLMWQKDRIRQMQEIHRHALNMRRVPSSQIEC</sequence>
<keyword evidence="2" id="KW-0597">Phosphoprotein</keyword>
<dbReference type="SMART" id="SM00225">
    <property type="entry name" value="BTB"/>
    <property type="match status" value="1"/>
</dbReference>
<evidence type="ECO:0000256" key="2">
    <source>
        <dbReference type="ARBA" id="ARBA00022553"/>
    </source>
</evidence>
<dbReference type="InterPro" id="IPR006652">
    <property type="entry name" value="Kelch_1"/>
</dbReference>
<evidence type="ECO:0000256" key="8">
    <source>
        <dbReference type="SAM" id="MobiDB-lite"/>
    </source>
</evidence>
<evidence type="ECO:0000256" key="1">
    <source>
        <dbReference type="ARBA" id="ARBA00022441"/>
    </source>
</evidence>